<dbReference type="InterPro" id="IPR007318">
    <property type="entry name" value="Phopholipid_MeTrfase"/>
</dbReference>
<dbReference type="GO" id="GO:0008168">
    <property type="term" value="F:methyltransferase activity"/>
    <property type="evidence" value="ECO:0007669"/>
    <property type="project" value="UniProtKB-KW"/>
</dbReference>
<dbReference type="EMBL" id="CP049863">
    <property type="protein sequence ID" value="QIK63577.1"/>
    <property type="molecule type" value="Genomic_DNA"/>
</dbReference>
<dbReference type="PANTHER" id="PTHR12714">
    <property type="entry name" value="PROTEIN-S ISOPRENYLCYSTEINE O-METHYLTRANSFERASE"/>
    <property type="match status" value="1"/>
</dbReference>
<evidence type="ECO:0000313" key="6">
    <source>
        <dbReference type="EMBL" id="QIK63577.1"/>
    </source>
</evidence>
<dbReference type="Gene3D" id="1.20.120.1630">
    <property type="match status" value="1"/>
</dbReference>
<dbReference type="Pfam" id="PF04191">
    <property type="entry name" value="PEMT"/>
    <property type="match status" value="1"/>
</dbReference>
<keyword evidence="6" id="KW-0808">Transferase</keyword>
<reference evidence="6 7" key="1">
    <citation type="submission" date="2020-03" db="EMBL/GenBank/DDBJ databases">
        <title>Leucobacter sp. nov., isolated from beetles.</title>
        <authorList>
            <person name="Hyun D.-W."/>
            <person name="Bae J.-W."/>
        </authorList>
    </citation>
    <scope>NUCLEOTIDE SEQUENCE [LARGE SCALE GENOMIC DNA]</scope>
    <source>
        <strain evidence="6 7">HDW9C</strain>
    </source>
</reference>
<keyword evidence="4 5" id="KW-0472">Membrane</keyword>
<organism evidence="6 7">
    <name type="scientific">Leucobacter viscericola</name>
    <dbReference type="NCBI Taxonomy" id="2714935"/>
    <lineage>
        <taxon>Bacteria</taxon>
        <taxon>Bacillati</taxon>
        <taxon>Actinomycetota</taxon>
        <taxon>Actinomycetes</taxon>
        <taxon>Micrococcales</taxon>
        <taxon>Microbacteriaceae</taxon>
        <taxon>Leucobacter</taxon>
    </lineage>
</organism>
<gene>
    <name evidence="6" type="ORF">G7068_10495</name>
</gene>
<keyword evidence="2 5" id="KW-0812">Transmembrane</keyword>
<evidence type="ECO:0000256" key="1">
    <source>
        <dbReference type="ARBA" id="ARBA00004127"/>
    </source>
</evidence>
<dbReference type="RefSeq" id="WP_166291833.1">
    <property type="nucleotide sequence ID" value="NZ_CP049863.1"/>
</dbReference>
<feature type="transmembrane region" description="Helical" evidence="5">
    <location>
        <begin position="101"/>
        <end position="120"/>
    </location>
</feature>
<evidence type="ECO:0000256" key="2">
    <source>
        <dbReference type="ARBA" id="ARBA00022692"/>
    </source>
</evidence>
<accession>A0A6G7XGQ4</accession>
<keyword evidence="6" id="KW-0489">Methyltransferase</keyword>
<dbReference type="PANTHER" id="PTHR12714:SF24">
    <property type="entry name" value="SLR1182 PROTEIN"/>
    <property type="match status" value="1"/>
</dbReference>
<dbReference type="GO" id="GO:0032259">
    <property type="term" value="P:methylation"/>
    <property type="evidence" value="ECO:0007669"/>
    <property type="project" value="UniProtKB-KW"/>
</dbReference>
<sequence>MTLLLALKHRGRTLGRAYFAVQAVAGALWWVGVFTLPQVREATLGGLDPVLTAALDIPLFVVASGVAATAFRPAVWVATVWTACVTVAMMLYATITQEAGWGALAMMAAAAGSVAAALLIQTGRLPTELVLFGPFAFHLARPASAARNAARTGLQIVVFWGLALGVVPVIIATVEQRWKVSLVLPEGWANGVRIAGVALFLAASALGLWSAASMSTKGEGTPLPSAMPRALVVSGPYRLVRNPMAVAGISQGVAVGLMMNSWLVVVYALSGSLVWNWVIRPLEEADLAERFGPAFEEYRARVACWIPRRPARNN</sequence>
<evidence type="ECO:0000313" key="7">
    <source>
        <dbReference type="Proteomes" id="UP000502677"/>
    </source>
</evidence>
<feature type="transmembrane region" description="Helical" evidence="5">
    <location>
        <begin position="75"/>
        <end position="95"/>
    </location>
</feature>
<dbReference type="AlphaFoldDB" id="A0A6G7XGQ4"/>
<comment type="subcellular location">
    <subcellularLocation>
        <location evidence="1">Endomembrane system</location>
        <topology evidence="1">Multi-pass membrane protein</topology>
    </subcellularLocation>
</comment>
<feature type="transmembrane region" description="Helical" evidence="5">
    <location>
        <begin position="244"/>
        <end position="269"/>
    </location>
</feature>
<feature type="transmembrane region" description="Helical" evidence="5">
    <location>
        <begin position="156"/>
        <end position="174"/>
    </location>
</feature>
<keyword evidence="3 5" id="KW-1133">Transmembrane helix</keyword>
<dbReference type="KEGG" id="lvi:G7068_10495"/>
<keyword evidence="7" id="KW-1185">Reference proteome</keyword>
<proteinExistence type="predicted"/>
<name>A0A6G7XGQ4_9MICO</name>
<evidence type="ECO:0000256" key="4">
    <source>
        <dbReference type="ARBA" id="ARBA00023136"/>
    </source>
</evidence>
<feature type="transmembrane region" description="Helical" evidence="5">
    <location>
        <begin position="17"/>
        <end position="37"/>
    </location>
</feature>
<dbReference type="Proteomes" id="UP000502677">
    <property type="component" value="Chromosome"/>
</dbReference>
<dbReference type="GO" id="GO:0012505">
    <property type="term" value="C:endomembrane system"/>
    <property type="evidence" value="ECO:0007669"/>
    <property type="project" value="UniProtKB-SubCell"/>
</dbReference>
<feature type="transmembrane region" description="Helical" evidence="5">
    <location>
        <begin position="194"/>
        <end position="212"/>
    </location>
</feature>
<protein>
    <submittedName>
        <fullName evidence="6">Isoprenylcysteine carboxylmethyltransferase family protein</fullName>
    </submittedName>
</protein>
<evidence type="ECO:0000256" key="5">
    <source>
        <dbReference type="SAM" id="Phobius"/>
    </source>
</evidence>
<feature type="transmembrane region" description="Helical" evidence="5">
    <location>
        <begin position="49"/>
        <end position="68"/>
    </location>
</feature>
<evidence type="ECO:0000256" key="3">
    <source>
        <dbReference type="ARBA" id="ARBA00022989"/>
    </source>
</evidence>